<name>A0A9D5HQR4_9LILI</name>
<sequence length="77" mass="8779">MTNQKAPLTWSDHANNILVTQLVVLIAKFFSGFSKSHKNELPVLLLLGESFNLMLLGMAGREKCISWVFVWGEADWW</sequence>
<dbReference type="EMBL" id="JAGGNH010000001">
    <property type="protein sequence ID" value="KAJ0985323.1"/>
    <property type="molecule type" value="Genomic_DNA"/>
</dbReference>
<keyword evidence="2" id="KW-1185">Reference proteome</keyword>
<reference evidence="1" key="1">
    <citation type="submission" date="2021-03" db="EMBL/GenBank/DDBJ databases">
        <authorList>
            <person name="Li Z."/>
            <person name="Yang C."/>
        </authorList>
    </citation>
    <scope>NUCLEOTIDE SEQUENCE</scope>
    <source>
        <strain evidence="1">Dzin_1.0</strain>
        <tissue evidence="1">Leaf</tissue>
    </source>
</reference>
<evidence type="ECO:0000313" key="2">
    <source>
        <dbReference type="Proteomes" id="UP001085076"/>
    </source>
</evidence>
<dbReference type="Proteomes" id="UP001085076">
    <property type="component" value="Miscellaneous, Linkage group lg01"/>
</dbReference>
<gene>
    <name evidence="1" type="ORF">J5N97_003679</name>
</gene>
<reference evidence="1" key="2">
    <citation type="journal article" date="2022" name="Hortic Res">
        <title>The genome of Dioscorea zingiberensis sheds light on the biosynthesis, origin and evolution of the medicinally important diosgenin saponins.</title>
        <authorList>
            <person name="Li Y."/>
            <person name="Tan C."/>
            <person name="Li Z."/>
            <person name="Guo J."/>
            <person name="Li S."/>
            <person name="Chen X."/>
            <person name="Wang C."/>
            <person name="Dai X."/>
            <person name="Yang H."/>
            <person name="Song W."/>
            <person name="Hou L."/>
            <person name="Xu J."/>
            <person name="Tong Z."/>
            <person name="Xu A."/>
            <person name="Yuan X."/>
            <person name="Wang W."/>
            <person name="Yang Q."/>
            <person name="Chen L."/>
            <person name="Sun Z."/>
            <person name="Wang K."/>
            <person name="Pan B."/>
            <person name="Chen J."/>
            <person name="Bao Y."/>
            <person name="Liu F."/>
            <person name="Qi X."/>
            <person name="Gang D.R."/>
            <person name="Wen J."/>
            <person name="Li J."/>
        </authorList>
    </citation>
    <scope>NUCLEOTIDE SEQUENCE</scope>
    <source>
        <strain evidence="1">Dzin_1.0</strain>
    </source>
</reference>
<organism evidence="1 2">
    <name type="scientific">Dioscorea zingiberensis</name>
    <dbReference type="NCBI Taxonomy" id="325984"/>
    <lineage>
        <taxon>Eukaryota</taxon>
        <taxon>Viridiplantae</taxon>
        <taxon>Streptophyta</taxon>
        <taxon>Embryophyta</taxon>
        <taxon>Tracheophyta</taxon>
        <taxon>Spermatophyta</taxon>
        <taxon>Magnoliopsida</taxon>
        <taxon>Liliopsida</taxon>
        <taxon>Dioscoreales</taxon>
        <taxon>Dioscoreaceae</taxon>
        <taxon>Dioscorea</taxon>
    </lineage>
</organism>
<comment type="caution">
    <text evidence="1">The sequence shown here is derived from an EMBL/GenBank/DDBJ whole genome shotgun (WGS) entry which is preliminary data.</text>
</comment>
<protein>
    <submittedName>
        <fullName evidence="1">Uncharacterized protein</fullName>
    </submittedName>
</protein>
<accession>A0A9D5HQR4</accession>
<proteinExistence type="predicted"/>
<dbReference type="AlphaFoldDB" id="A0A9D5HQR4"/>
<evidence type="ECO:0000313" key="1">
    <source>
        <dbReference type="EMBL" id="KAJ0985323.1"/>
    </source>
</evidence>